<reference evidence="2" key="2">
    <citation type="journal article" date="2014" name="ISME J.">
        <title>Microbial stratification in low pH oxic and suboxic macroscopic growths along an acid mine drainage.</title>
        <authorList>
            <person name="Mendez-Garcia C."/>
            <person name="Mesa V."/>
            <person name="Sprenger R.R."/>
            <person name="Richter M."/>
            <person name="Diez M.S."/>
            <person name="Solano J."/>
            <person name="Bargiela R."/>
            <person name="Golyshina O.V."/>
            <person name="Manteca A."/>
            <person name="Ramos J.L."/>
            <person name="Gallego J.R."/>
            <person name="Llorente I."/>
            <person name="Martins Dos Santos V.A."/>
            <person name="Jensen O.N."/>
            <person name="Pelaez A.I."/>
            <person name="Sanchez J."/>
            <person name="Ferrer M."/>
        </authorList>
    </citation>
    <scope>NUCLEOTIDE SEQUENCE</scope>
</reference>
<feature type="non-terminal residue" evidence="2">
    <location>
        <position position="74"/>
    </location>
</feature>
<dbReference type="AlphaFoldDB" id="T1BZ48"/>
<proteinExistence type="predicted"/>
<organism evidence="2">
    <name type="scientific">mine drainage metagenome</name>
    <dbReference type="NCBI Taxonomy" id="410659"/>
    <lineage>
        <taxon>unclassified sequences</taxon>
        <taxon>metagenomes</taxon>
        <taxon>ecological metagenomes</taxon>
    </lineage>
</organism>
<dbReference type="EMBL" id="AUZY01001832">
    <property type="protein sequence ID" value="EQD73798.1"/>
    <property type="molecule type" value="Genomic_DNA"/>
</dbReference>
<reference evidence="2" key="1">
    <citation type="submission" date="2013-08" db="EMBL/GenBank/DDBJ databases">
        <authorList>
            <person name="Mendez C."/>
            <person name="Richter M."/>
            <person name="Ferrer M."/>
            <person name="Sanchez J."/>
        </authorList>
    </citation>
    <scope>NUCLEOTIDE SEQUENCE</scope>
</reference>
<name>T1BZ48_9ZZZZ</name>
<dbReference type="Gene3D" id="3.40.50.1380">
    <property type="entry name" value="Methylglyoxal synthase-like domain"/>
    <property type="match status" value="1"/>
</dbReference>
<dbReference type="SUPFAM" id="SSF52335">
    <property type="entry name" value="Methylglyoxal synthase-like"/>
    <property type="match status" value="1"/>
</dbReference>
<gene>
    <name evidence="2" type="ORF">B1B_03032</name>
</gene>
<protein>
    <submittedName>
        <fullName evidence="2">Phosphoribosylaminoimidazolecarboxamide formyltransferase/IMP cyclohydrolase</fullName>
    </submittedName>
</protein>
<dbReference type="InterPro" id="IPR036914">
    <property type="entry name" value="MGS-like_dom_sf"/>
</dbReference>
<comment type="caution">
    <text evidence="2">The sequence shown here is derived from an EMBL/GenBank/DDBJ whole genome shotgun (WGS) entry which is preliminary data.</text>
</comment>
<keyword evidence="2" id="KW-0378">Hydrolase</keyword>
<evidence type="ECO:0000313" key="2">
    <source>
        <dbReference type="EMBL" id="EQD73798.1"/>
    </source>
</evidence>
<dbReference type="GO" id="GO:0016740">
    <property type="term" value="F:transferase activity"/>
    <property type="evidence" value="ECO:0007669"/>
    <property type="project" value="UniProtKB-KW"/>
</dbReference>
<evidence type="ECO:0000256" key="1">
    <source>
        <dbReference type="SAM" id="MobiDB-lite"/>
    </source>
</evidence>
<feature type="region of interest" description="Disordered" evidence="1">
    <location>
        <begin position="1"/>
        <end position="27"/>
    </location>
</feature>
<sequence length="74" mass="7724">MGSGPGGWNSTPRRGPGAIWKGSGSPCHGTEEITGITAWFGGRVKTLHPKLFGGILAPRDEGGRRELETLGLVP</sequence>
<keyword evidence="2" id="KW-0808">Transferase</keyword>
<dbReference type="GO" id="GO:0016787">
    <property type="term" value="F:hydrolase activity"/>
    <property type="evidence" value="ECO:0007669"/>
    <property type="project" value="UniProtKB-KW"/>
</dbReference>
<accession>T1BZ48</accession>